<keyword evidence="1" id="KW-0812">Transmembrane</keyword>
<dbReference type="Proteomes" id="UP000198942">
    <property type="component" value="Unassembled WGS sequence"/>
</dbReference>
<accession>A0A1H8S326</accession>
<sequence length="50" mass="5883">MLVLIFLASAWQSPLQKHIKMDALLTIAYLATFVVVFWIFFKSVTYFEKI</sequence>
<dbReference type="EMBL" id="FOCL01000011">
    <property type="protein sequence ID" value="SEO72992.1"/>
    <property type="molecule type" value="Genomic_DNA"/>
</dbReference>
<protein>
    <submittedName>
        <fullName evidence="2">Uncharacterized protein</fullName>
    </submittedName>
</protein>
<dbReference type="STRING" id="551995.SAMN05192574_111154"/>
<evidence type="ECO:0000256" key="1">
    <source>
        <dbReference type="SAM" id="Phobius"/>
    </source>
</evidence>
<keyword evidence="1" id="KW-1133">Transmembrane helix</keyword>
<dbReference type="AlphaFoldDB" id="A0A1H8S326"/>
<proteinExistence type="predicted"/>
<organism evidence="2 3">
    <name type="scientific">Mucilaginibacter gossypiicola</name>
    <dbReference type="NCBI Taxonomy" id="551995"/>
    <lineage>
        <taxon>Bacteria</taxon>
        <taxon>Pseudomonadati</taxon>
        <taxon>Bacteroidota</taxon>
        <taxon>Sphingobacteriia</taxon>
        <taxon>Sphingobacteriales</taxon>
        <taxon>Sphingobacteriaceae</taxon>
        <taxon>Mucilaginibacter</taxon>
    </lineage>
</organism>
<name>A0A1H8S326_9SPHI</name>
<keyword evidence="1" id="KW-0472">Membrane</keyword>
<gene>
    <name evidence="2" type="ORF">SAMN05192574_111154</name>
</gene>
<reference evidence="3" key="1">
    <citation type="submission" date="2016-10" db="EMBL/GenBank/DDBJ databases">
        <authorList>
            <person name="Varghese N."/>
            <person name="Submissions S."/>
        </authorList>
    </citation>
    <scope>NUCLEOTIDE SEQUENCE [LARGE SCALE GENOMIC DNA]</scope>
    <source>
        <strain evidence="3">Gh-48</strain>
    </source>
</reference>
<evidence type="ECO:0000313" key="3">
    <source>
        <dbReference type="Proteomes" id="UP000198942"/>
    </source>
</evidence>
<keyword evidence="3" id="KW-1185">Reference proteome</keyword>
<feature type="transmembrane region" description="Helical" evidence="1">
    <location>
        <begin position="22"/>
        <end position="41"/>
    </location>
</feature>
<evidence type="ECO:0000313" key="2">
    <source>
        <dbReference type="EMBL" id="SEO72992.1"/>
    </source>
</evidence>